<gene>
    <name evidence="1" type="ORF">A3D08_00630</name>
</gene>
<evidence type="ECO:0000313" key="1">
    <source>
        <dbReference type="EMBL" id="OGK30008.1"/>
    </source>
</evidence>
<proteinExistence type="predicted"/>
<protein>
    <submittedName>
        <fullName evidence="1">Uncharacterized protein</fullName>
    </submittedName>
</protein>
<sequence length="259" mass="29339">MIFRTRLNNELGNGDARLSLKPKIESNLPKSSHTFTLTASPLLKQALGAMTDIVPDWEAIMRKMKKTDNRVNSRNRENIAGSAAEHVTRMNLLRALLERAYHKGAKIFTHPIPRDTVRAGDFVFLSDPQTQNCCVLNAKTGRLHTEFDALLAIQHPGKLKPEIVVVESKKSTPRLPRHQGIEYVSNYIEHKLVPLKDMFHTHTFSFVLSICQSMQYTRNQKRFLEAFQTLGGHIAMLGIQKHELEAFALGFRGIESIEA</sequence>
<accession>A0A1F7HFJ6</accession>
<dbReference type="AlphaFoldDB" id="A0A1F7HFJ6"/>
<reference evidence="1 2" key="1">
    <citation type="journal article" date="2016" name="Nat. Commun.">
        <title>Thousands of microbial genomes shed light on interconnected biogeochemical processes in an aquifer system.</title>
        <authorList>
            <person name="Anantharaman K."/>
            <person name="Brown C.T."/>
            <person name="Hug L.A."/>
            <person name="Sharon I."/>
            <person name="Castelle C.J."/>
            <person name="Probst A.J."/>
            <person name="Thomas B.C."/>
            <person name="Singh A."/>
            <person name="Wilkins M.J."/>
            <person name="Karaoz U."/>
            <person name="Brodie E.L."/>
            <person name="Williams K.H."/>
            <person name="Hubbard S.S."/>
            <person name="Banfield J.F."/>
        </authorList>
    </citation>
    <scope>NUCLEOTIDE SEQUENCE [LARGE SCALE GENOMIC DNA]</scope>
</reference>
<organism evidence="1 2">
    <name type="scientific">Candidatus Roizmanbacteria bacterium RIFCSPHIGHO2_02_FULL_43_11</name>
    <dbReference type="NCBI Taxonomy" id="1802043"/>
    <lineage>
        <taxon>Bacteria</taxon>
        <taxon>Candidatus Roizmaniibacteriota</taxon>
    </lineage>
</organism>
<comment type="caution">
    <text evidence="1">The sequence shown here is derived from an EMBL/GenBank/DDBJ whole genome shotgun (WGS) entry which is preliminary data.</text>
</comment>
<evidence type="ECO:0000313" key="2">
    <source>
        <dbReference type="Proteomes" id="UP000178098"/>
    </source>
</evidence>
<name>A0A1F7HFJ6_9BACT</name>
<dbReference type="Proteomes" id="UP000178098">
    <property type="component" value="Unassembled WGS sequence"/>
</dbReference>
<dbReference type="EMBL" id="MFZT01000036">
    <property type="protein sequence ID" value="OGK30008.1"/>
    <property type="molecule type" value="Genomic_DNA"/>
</dbReference>